<dbReference type="InterPro" id="IPR036929">
    <property type="entry name" value="DsbDN_sf"/>
</dbReference>
<evidence type="ECO:0000313" key="3">
    <source>
        <dbReference type="Proteomes" id="UP001199750"/>
    </source>
</evidence>
<dbReference type="EMBL" id="JAKNDN010000064">
    <property type="protein sequence ID" value="MCG4962213.1"/>
    <property type="molecule type" value="Genomic_DNA"/>
</dbReference>
<protein>
    <submittedName>
        <fullName evidence="2">Protein-disulfide reductase DsbD N-terminal domain-containing protein</fullName>
    </submittedName>
</protein>
<name>A0AAW5CBD0_9BACT</name>
<accession>A0AAW5CBD0</accession>
<dbReference type="Proteomes" id="UP001199750">
    <property type="component" value="Unassembled WGS sequence"/>
</dbReference>
<dbReference type="RefSeq" id="WP_237983038.1">
    <property type="nucleotide sequence ID" value="NZ_JAHOOV010000003.1"/>
</dbReference>
<comment type="caution">
    <text evidence="2">The sequence shown here is derived from an EMBL/GenBank/DDBJ whole genome shotgun (WGS) entry which is preliminary data.</text>
</comment>
<dbReference type="InterPro" id="IPR028250">
    <property type="entry name" value="DsbDN"/>
</dbReference>
<proteinExistence type="predicted"/>
<feature type="domain" description="Thiol:disulfide interchange protein DsbD N-terminal" evidence="1">
    <location>
        <begin position="541"/>
        <end position="642"/>
    </location>
</feature>
<dbReference type="Pfam" id="PF11412">
    <property type="entry name" value="DsbD_N"/>
    <property type="match status" value="1"/>
</dbReference>
<sequence length="650" mass="75001">MKRIIGYCIAFLLLTAEVCGKQVKSDLSVLYVGGSPEIETMIHNPEPAVLEKSVRKRTAAFEKLLRRYFRNVEVVSARDYLPEMSDRYDVTIMDGTPRELQPAQEIVNEEGMVISRRNPAYLPEDFDRPMVFIAEAGDIVGTRIGVKTDWYCLCLDADAHHFNKEHPIFHGPFEVNISVELKPTPSEAFRFVRTDGQPLPDSLEMWRVQTKGYKTEEGFRPGMIARPWGFADSPDAEYISGGVSAKDIDAVAMGRHGNFFFWGFSASPENMTDEAQTVFANAVAYISKFAGQTPIARRYKSDIATREYAVQQKDFISYKRWQERMVVEKQYIEKTEEIKKVALAKQAKGEKLTSEEKAALRSTVKLQSYAEWLKSREPVLFEKFGDNEQAYKDYFDDNRDYFYGGDKVIYWMVDEDVKSWGIPNNDIRLLDKAIGCWERGEEVDKAKRVLTRYTLCRFATPQEWRDWYETNKDRIFFTESGGWFFMVNTRDLSVPGNDYRMRGQKIPGEDYRGEKRRVPETEAALTSDKNPVYMEMKTEEAENGNKWVVVKMNIHPGYHTYARVASTDPYMPTALQFTFPEGWGEAEKLLWPVSKKLNEAGTRYYEGEVVFRQEIKGKGKGEVHCTVEYQCCNDYICMPPGKVELNVRIE</sequence>
<evidence type="ECO:0000259" key="1">
    <source>
        <dbReference type="Pfam" id="PF11412"/>
    </source>
</evidence>
<evidence type="ECO:0000313" key="2">
    <source>
        <dbReference type="EMBL" id="MCG4962213.1"/>
    </source>
</evidence>
<organism evidence="2 3">
    <name type="scientific">Odoribacter splanchnicus</name>
    <dbReference type="NCBI Taxonomy" id="28118"/>
    <lineage>
        <taxon>Bacteria</taxon>
        <taxon>Pseudomonadati</taxon>
        <taxon>Bacteroidota</taxon>
        <taxon>Bacteroidia</taxon>
        <taxon>Bacteroidales</taxon>
        <taxon>Odoribacteraceae</taxon>
        <taxon>Odoribacter</taxon>
    </lineage>
</organism>
<gene>
    <name evidence="2" type="ORF">L0P03_20560</name>
</gene>
<dbReference type="Gene3D" id="2.60.40.1250">
    <property type="entry name" value="Thiol:disulfide interchange protein DsbD, N-terminal domain"/>
    <property type="match status" value="1"/>
</dbReference>
<reference evidence="2" key="1">
    <citation type="submission" date="2022-01" db="EMBL/GenBank/DDBJ databases">
        <title>Collection of gut derived symbiotic bacterial strains cultured from healthy donors.</title>
        <authorList>
            <person name="Lin H."/>
            <person name="Kohout C."/>
            <person name="Waligurski E."/>
            <person name="Pamer E.G."/>
        </authorList>
    </citation>
    <scope>NUCLEOTIDE SEQUENCE</scope>
    <source>
        <strain evidence="2">DFI.1.149</strain>
    </source>
</reference>
<dbReference type="AlphaFoldDB" id="A0AAW5CBD0"/>